<protein>
    <submittedName>
        <fullName evidence="4">Uncharacterized protein</fullName>
    </submittedName>
</protein>
<evidence type="ECO:0000256" key="2">
    <source>
        <dbReference type="ARBA" id="ARBA00023315"/>
    </source>
</evidence>
<comment type="caution">
    <text evidence="4">The sequence shown here is derived from an EMBL/GenBank/DDBJ whole genome shotgun (WGS) entry which is preliminary data.</text>
</comment>
<dbReference type="InterPro" id="IPR023213">
    <property type="entry name" value="CAT-like_dom_sf"/>
</dbReference>
<evidence type="ECO:0000313" key="4">
    <source>
        <dbReference type="EMBL" id="KAG8388576.1"/>
    </source>
</evidence>
<organism evidence="4 5">
    <name type="scientific">Buddleja alternifolia</name>
    <dbReference type="NCBI Taxonomy" id="168488"/>
    <lineage>
        <taxon>Eukaryota</taxon>
        <taxon>Viridiplantae</taxon>
        <taxon>Streptophyta</taxon>
        <taxon>Embryophyta</taxon>
        <taxon>Tracheophyta</taxon>
        <taxon>Spermatophyta</taxon>
        <taxon>Magnoliopsida</taxon>
        <taxon>eudicotyledons</taxon>
        <taxon>Gunneridae</taxon>
        <taxon>Pentapetalae</taxon>
        <taxon>asterids</taxon>
        <taxon>lamiids</taxon>
        <taxon>Lamiales</taxon>
        <taxon>Scrophulariaceae</taxon>
        <taxon>Buddlejeae</taxon>
        <taxon>Buddleja</taxon>
    </lineage>
</organism>
<gene>
    <name evidence="4" type="ORF">BUALT_Bualt02G0139700</name>
</gene>
<proteinExistence type="predicted"/>
<accession>A0AAV6Y6T3</accession>
<keyword evidence="2" id="KW-0012">Acyltransferase</keyword>
<evidence type="ECO:0000313" key="5">
    <source>
        <dbReference type="Proteomes" id="UP000826271"/>
    </source>
</evidence>
<dbReference type="GO" id="GO:0016747">
    <property type="term" value="F:acyltransferase activity, transferring groups other than amino-acyl groups"/>
    <property type="evidence" value="ECO:0007669"/>
    <property type="project" value="UniProtKB-ARBA"/>
</dbReference>
<evidence type="ECO:0000256" key="3">
    <source>
        <dbReference type="SAM" id="MobiDB-lite"/>
    </source>
</evidence>
<sequence length="416" mass="44954">MVSKAGSSSPDAATAEDLPPPPFTISGTTATVDQTSSSLLSSTSSSTLSSLSPPNPSILMALTSTAAAGTPPAPATSLPKNTINGLYRCLYHVMILHKKIHAKNKHRNYSSTNLLSQGISIGFTTHHAIGDGSTLLHFLNAWASINKFNGDAHLLALGDKFSPFYDRSVVEDANGLDARRWDLMKNYRPTVSSIISLPTYKVRATFIMSEADIQKLKSYVIKSLTMADHYKVSSFAAVCVYVWTCFARSAGEVLGDDEAEYFSCPVDCRRRLNPPLPDTYFGNCLAVAIAESTHGILKGTEGFLAAVEAIVKAIDKTVNDENGILDGSDRRLSQLRKMIGKRVVGVAGSPRLDSYGADYRWGRVKKYEVVSIDNDVSISLGKTRDESQASLEIGLSMTKVKMDAFAAAFYQGLTLT</sequence>
<dbReference type="Pfam" id="PF02458">
    <property type="entry name" value="Transferase"/>
    <property type="match status" value="1"/>
</dbReference>
<feature type="compositionally biased region" description="Polar residues" evidence="3">
    <location>
        <begin position="1"/>
        <end position="11"/>
    </location>
</feature>
<name>A0AAV6Y6T3_9LAMI</name>
<feature type="compositionally biased region" description="Low complexity" evidence="3">
    <location>
        <begin position="35"/>
        <end position="52"/>
    </location>
</feature>
<dbReference type="PANTHER" id="PTHR31625">
    <property type="match status" value="1"/>
</dbReference>
<evidence type="ECO:0000256" key="1">
    <source>
        <dbReference type="ARBA" id="ARBA00022679"/>
    </source>
</evidence>
<dbReference type="AlphaFoldDB" id="A0AAV6Y6T3"/>
<reference evidence="4" key="1">
    <citation type="submission" date="2019-10" db="EMBL/GenBank/DDBJ databases">
        <authorList>
            <person name="Zhang R."/>
            <person name="Pan Y."/>
            <person name="Wang J."/>
            <person name="Ma R."/>
            <person name="Yu S."/>
        </authorList>
    </citation>
    <scope>NUCLEOTIDE SEQUENCE</scope>
    <source>
        <strain evidence="4">LA-IB0</strain>
        <tissue evidence="4">Leaf</tissue>
    </source>
</reference>
<dbReference type="SUPFAM" id="SSF52777">
    <property type="entry name" value="CoA-dependent acyltransferases"/>
    <property type="match status" value="1"/>
</dbReference>
<feature type="region of interest" description="Disordered" evidence="3">
    <location>
        <begin position="1"/>
        <end position="52"/>
    </location>
</feature>
<keyword evidence="5" id="KW-1185">Reference proteome</keyword>
<feature type="compositionally biased region" description="Polar residues" evidence="3">
    <location>
        <begin position="25"/>
        <end position="34"/>
    </location>
</feature>
<dbReference type="Gene3D" id="3.30.559.10">
    <property type="entry name" value="Chloramphenicol acetyltransferase-like domain"/>
    <property type="match status" value="2"/>
</dbReference>
<dbReference type="InterPro" id="IPR051504">
    <property type="entry name" value="Plant_metabolite_acyltrans"/>
</dbReference>
<keyword evidence="1" id="KW-0808">Transferase</keyword>
<dbReference type="Proteomes" id="UP000826271">
    <property type="component" value="Unassembled WGS sequence"/>
</dbReference>
<dbReference type="EMBL" id="WHWC01000002">
    <property type="protein sequence ID" value="KAG8388576.1"/>
    <property type="molecule type" value="Genomic_DNA"/>
</dbReference>